<dbReference type="InterPro" id="IPR045851">
    <property type="entry name" value="AMP-bd_C_sf"/>
</dbReference>
<dbReference type="Gene3D" id="3.40.50.12780">
    <property type="entry name" value="N-terminal domain of ligase-like"/>
    <property type="match status" value="1"/>
</dbReference>
<feature type="domain" description="AMP-dependent synthetase/ligase" evidence="3">
    <location>
        <begin position="26"/>
        <end position="357"/>
    </location>
</feature>
<organism evidence="5 6">
    <name type="scientific">Paenibacillus motobuensis</name>
    <dbReference type="NCBI Taxonomy" id="295324"/>
    <lineage>
        <taxon>Bacteria</taxon>
        <taxon>Bacillati</taxon>
        <taxon>Bacillota</taxon>
        <taxon>Bacilli</taxon>
        <taxon>Bacillales</taxon>
        <taxon>Paenibacillaceae</taxon>
        <taxon>Paenibacillus</taxon>
    </lineage>
</organism>
<accession>A0ABN0Y5C5</accession>
<evidence type="ECO:0008006" key="7">
    <source>
        <dbReference type="Google" id="ProtNLM"/>
    </source>
</evidence>
<sequence length="488" mass="54727">MKDRTNTMWTFICNYLKVNSSSMISDSVVSKSYKDVYEIVDNMGKKLKETIPTRSKCAILCDREFNTMLAVLSCWRAGCVPIILSKNYGINHSKKIIAKSCPDIFITDNDIICDELIPASDFPIFSITRGEMTGVTCHIKVEVSLIDIALIMFTSGTTGYPKGTMITEKGLIANVNDISGYFNINSKDKILIARPLYHSGVFTGELLVSLLKGVNIHFLDQKYNPLLIIKELENQEITVFGGTPTLLHHLVLFIKRMSKRLQIRVISISGECLSGEVAKGIRSVFQSTIIYHVYGLTEAAPRVSFLSPDLFDKYPESVGLPLSSVEVRIVDNSGNTLGPNIDGNLLVKGPNVMKGYYEDSSDDSIRDGWLWTKDIACRNNDGLIFIKSRADEMIIKGGMNIYPREIEQVLLKNWEIRDIIAYGIRKKEGMRIGINVVLSENVQLDQREIMSICSNTLPLHLLPDEINVVEHIEKNASGKTVRPKYINK</sequence>
<dbReference type="RefSeq" id="WP_343858949.1">
    <property type="nucleotide sequence ID" value="NZ_BAAACX010000007.1"/>
</dbReference>
<dbReference type="InterPro" id="IPR000873">
    <property type="entry name" value="AMP-dep_synth/lig_dom"/>
</dbReference>
<dbReference type="PANTHER" id="PTHR43201:SF5">
    <property type="entry name" value="MEDIUM-CHAIN ACYL-COA LIGASE ACSF2, MITOCHONDRIAL"/>
    <property type="match status" value="1"/>
</dbReference>
<keyword evidence="6" id="KW-1185">Reference proteome</keyword>
<evidence type="ECO:0000259" key="4">
    <source>
        <dbReference type="Pfam" id="PF13193"/>
    </source>
</evidence>
<dbReference type="Proteomes" id="UP001500340">
    <property type="component" value="Unassembled WGS sequence"/>
</dbReference>
<evidence type="ECO:0000259" key="3">
    <source>
        <dbReference type="Pfam" id="PF00501"/>
    </source>
</evidence>
<keyword evidence="2" id="KW-0436">Ligase</keyword>
<evidence type="ECO:0000313" key="5">
    <source>
        <dbReference type="EMBL" id="GAA0383147.1"/>
    </source>
</evidence>
<dbReference type="InterPro" id="IPR025110">
    <property type="entry name" value="AMP-bd_C"/>
</dbReference>
<dbReference type="PROSITE" id="PS00455">
    <property type="entry name" value="AMP_BINDING"/>
    <property type="match status" value="1"/>
</dbReference>
<dbReference type="InterPro" id="IPR042099">
    <property type="entry name" value="ANL_N_sf"/>
</dbReference>
<dbReference type="Gene3D" id="3.30.300.30">
    <property type="match status" value="1"/>
</dbReference>
<gene>
    <name evidence="5" type="ORF">GCM10008933_12900</name>
</gene>
<comment type="similarity">
    <text evidence="1">Belongs to the ATP-dependent AMP-binding enzyme family.</text>
</comment>
<dbReference type="EMBL" id="BAAACX010000007">
    <property type="protein sequence ID" value="GAA0383147.1"/>
    <property type="molecule type" value="Genomic_DNA"/>
</dbReference>
<evidence type="ECO:0000313" key="6">
    <source>
        <dbReference type="Proteomes" id="UP001500340"/>
    </source>
</evidence>
<reference evidence="5 6" key="1">
    <citation type="journal article" date="2019" name="Int. J. Syst. Evol. Microbiol.">
        <title>The Global Catalogue of Microorganisms (GCM) 10K type strain sequencing project: providing services to taxonomists for standard genome sequencing and annotation.</title>
        <authorList>
            <consortium name="The Broad Institute Genomics Platform"/>
            <consortium name="The Broad Institute Genome Sequencing Center for Infectious Disease"/>
            <person name="Wu L."/>
            <person name="Ma J."/>
        </authorList>
    </citation>
    <scope>NUCLEOTIDE SEQUENCE [LARGE SCALE GENOMIC DNA]</scope>
    <source>
        <strain evidence="5 6">JCM 12774</strain>
    </source>
</reference>
<proteinExistence type="inferred from homology"/>
<feature type="domain" description="AMP-binding enzyme C-terminal" evidence="4">
    <location>
        <begin position="405"/>
        <end position="479"/>
    </location>
</feature>
<name>A0ABN0Y5C5_9BACL</name>
<dbReference type="CDD" id="cd04433">
    <property type="entry name" value="AFD_class_I"/>
    <property type="match status" value="1"/>
</dbReference>
<evidence type="ECO:0000256" key="2">
    <source>
        <dbReference type="ARBA" id="ARBA00022598"/>
    </source>
</evidence>
<dbReference type="InterPro" id="IPR020845">
    <property type="entry name" value="AMP-binding_CS"/>
</dbReference>
<comment type="caution">
    <text evidence="5">The sequence shown here is derived from an EMBL/GenBank/DDBJ whole genome shotgun (WGS) entry which is preliminary data.</text>
</comment>
<evidence type="ECO:0000256" key="1">
    <source>
        <dbReference type="ARBA" id="ARBA00006432"/>
    </source>
</evidence>
<dbReference type="Pfam" id="PF13193">
    <property type="entry name" value="AMP-binding_C"/>
    <property type="match status" value="1"/>
</dbReference>
<protein>
    <recommendedName>
        <fullName evidence="7">AMP-dependent synthetase/ligase domain-containing protein</fullName>
    </recommendedName>
</protein>
<dbReference type="SUPFAM" id="SSF56801">
    <property type="entry name" value="Acetyl-CoA synthetase-like"/>
    <property type="match status" value="1"/>
</dbReference>
<dbReference type="PANTHER" id="PTHR43201">
    <property type="entry name" value="ACYL-COA SYNTHETASE"/>
    <property type="match status" value="1"/>
</dbReference>
<dbReference type="Pfam" id="PF00501">
    <property type="entry name" value="AMP-binding"/>
    <property type="match status" value="1"/>
</dbReference>